<dbReference type="EMBL" id="BAAAPY010000007">
    <property type="protein sequence ID" value="GAA2080654.1"/>
    <property type="molecule type" value="Genomic_DNA"/>
</dbReference>
<proteinExistence type="predicted"/>
<name>A0ABN2W3H6_9ACTN</name>
<evidence type="ECO:0000313" key="2">
    <source>
        <dbReference type="Proteomes" id="UP001501480"/>
    </source>
</evidence>
<dbReference type="Proteomes" id="UP001501480">
    <property type="component" value="Unassembled WGS sequence"/>
</dbReference>
<reference evidence="1 2" key="1">
    <citation type="journal article" date="2019" name="Int. J. Syst. Evol. Microbiol.">
        <title>The Global Catalogue of Microorganisms (GCM) 10K type strain sequencing project: providing services to taxonomists for standard genome sequencing and annotation.</title>
        <authorList>
            <consortium name="The Broad Institute Genomics Platform"/>
            <consortium name="The Broad Institute Genome Sequencing Center for Infectious Disease"/>
            <person name="Wu L."/>
            <person name="Ma J."/>
        </authorList>
    </citation>
    <scope>NUCLEOTIDE SEQUENCE [LARGE SCALE GENOMIC DNA]</scope>
    <source>
        <strain evidence="1 2">JCM 15749</strain>
    </source>
</reference>
<keyword evidence="2" id="KW-1185">Reference proteome</keyword>
<organism evidence="1 2">
    <name type="scientific">Aeromicrobium halocynthiae</name>
    <dbReference type="NCBI Taxonomy" id="560557"/>
    <lineage>
        <taxon>Bacteria</taxon>
        <taxon>Bacillati</taxon>
        <taxon>Actinomycetota</taxon>
        <taxon>Actinomycetes</taxon>
        <taxon>Propionibacteriales</taxon>
        <taxon>Nocardioidaceae</taxon>
        <taxon>Aeromicrobium</taxon>
    </lineage>
</organism>
<protein>
    <submittedName>
        <fullName evidence="1">Uncharacterized protein</fullName>
    </submittedName>
</protein>
<comment type="caution">
    <text evidence="1">The sequence shown here is derived from an EMBL/GenBank/DDBJ whole genome shotgun (WGS) entry which is preliminary data.</text>
</comment>
<evidence type="ECO:0000313" key="1">
    <source>
        <dbReference type="EMBL" id="GAA2080654.1"/>
    </source>
</evidence>
<gene>
    <name evidence="1" type="ORF">GCM10009821_21390</name>
</gene>
<accession>A0ABN2W3H6</accession>
<sequence length="81" mass="8733">MGLEPLRPSNLIRVMPAKEVRSDVLPRVHGITDSPVATLMTTGAAHVLEQAGVPTPQRARHRLGRGRGLVVHTLVPSTQEV</sequence>